<dbReference type="Proteomes" id="UP000501346">
    <property type="component" value="Chromosome ScII"/>
</dbReference>
<dbReference type="AlphaFoldDB" id="A0A6C1DLX6"/>
<evidence type="ECO:0000313" key="5">
    <source>
        <dbReference type="EMBL" id="QID77939.1"/>
    </source>
</evidence>
<feature type="domain" description="AAR2 N-terminal" evidence="4">
    <location>
        <begin position="6"/>
        <end position="129"/>
    </location>
</feature>
<dbReference type="PANTHER" id="PTHR12689:SF4">
    <property type="entry name" value="PROTEIN AAR2 HOMOLOG"/>
    <property type="match status" value="1"/>
</dbReference>
<feature type="domain" description="AAR2 C-terminal" evidence="3">
    <location>
        <begin position="179"/>
        <end position="303"/>
    </location>
</feature>
<dbReference type="InterPro" id="IPR038514">
    <property type="entry name" value="AAR2_C_sf"/>
</dbReference>
<dbReference type="InterPro" id="IPR033648">
    <property type="entry name" value="AAR2_C"/>
</dbReference>
<dbReference type="InterPro" id="IPR038516">
    <property type="entry name" value="AAR2_N_sf"/>
</dbReference>
<protein>
    <submittedName>
        <fullName evidence="5">A1-alpha2 repression</fullName>
    </submittedName>
</protein>
<comment type="similarity">
    <text evidence="1">Belongs to the AAR2 family.</text>
</comment>
<dbReference type="InterPro" id="IPR033647">
    <property type="entry name" value="Aar2_N"/>
</dbReference>
<evidence type="ECO:0000259" key="3">
    <source>
        <dbReference type="Pfam" id="PF05282"/>
    </source>
</evidence>
<reference evidence="5 6" key="1">
    <citation type="journal article" date="2019" name="BMC Genomics">
        <title>Chromosome level assembly and comparative genome analysis confirm lager-brewing yeasts originated from a single hybridization.</title>
        <authorList>
            <person name="Salazar A.N."/>
            <person name="Gorter de Vries A.R."/>
            <person name="van den Broek M."/>
            <person name="Brouwers N."/>
            <person name="de la Torre Cortes P."/>
            <person name="Kuijpers N.G.A."/>
            <person name="Daran J.G."/>
            <person name="Abeel T."/>
        </authorList>
    </citation>
    <scope>NUCLEOTIDE SEQUENCE [LARGE SCALE GENOMIC DNA]</scope>
    <source>
        <strain evidence="5 6">CBS 1483</strain>
    </source>
</reference>
<dbReference type="PANTHER" id="PTHR12689">
    <property type="entry name" value="A1 CISTRON SPLICING FACTOR AAR2-RELATED"/>
    <property type="match status" value="1"/>
</dbReference>
<sequence>MNTVPFTSAPIEVTIGIDQYSFNVKENQPFHGIKDIPIGHVHVIHFQHADNSSMRYGYWFDCRMGNFYIQYDPKDGLYKMMEERDGAKFENIVHNFKERQMMVSYPKIDEDDTWYNLTEFVQMDKIRKIVRKDENQFSYVDSSMTTVQENELLKSSLQKAGSKMETKNEDDPAHSLNYTVINFKSREAIRPGHEMEDFLDKSYYLNTVMLQGIFKNSSNYFGELQFAFLNAMFFGNYGSSLQWHAMIELICSSATVPKHMLDKLDEILYYQIKTLPEQYSDILLNERVWNICLYSSFQKNSLHNTEKIMENKYPELLGKDNEDDALIYGISDEERDDEDDEHNPTIVGGLYYQRP</sequence>
<organism evidence="5 6">
    <name type="scientific">Saccharomyces pastorianus</name>
    <name type="common">Lager yeast</name>
    <name type="synonym">Saccharomyces cerevisiae x Saccharomyces eubayanus</name>
    <dbReference type="NCBI Taxonomy" id="27292"/>
    <lineage>
        <taxon>Eukaryota</taxon>
        <taxon>Fungi</taxon>
        <taxon>Dikarya</taxon>
        <taxon>Ascomycota</taxon>
        <taxon>Saccharomycotina</taxon>
        <taxon>Saccharomycetes</taxon>
        <taxon>Saccharomycetales</taxon>
        <taxon>Saccharomycetaceae</taxon>
        <taxon>Saccharomyces</taxon>
    </lineage>
</organism>
<dbReference type="CDD" id="cd13778">
    <property type="entry name" value="Aar2_C"/>
    <property type="match status" value="1"/>
</dbReference>
<dbReference type="CDD" id="cd13777">
    <property type="entry name" value="Aar2_N"/>
    <property type="match status" value="1"/>
</dbReference>
<dbReference type="Pfam" id="PF20981">
    <property type="entry name" value="AAR2_1st"/>
    <property type="match status" value="1"/>
</dbReference>
<dbReference type="Pfam" id="PF05282">
    <property type="entry name" value="AAR2"/>
    <property type="match status" value="1"/>
</dbReference>
<proteinExistence type="inferred from homology"/>
<dbReference type="OrthoDB" id="201752at2759"/>
<evidence type="ECO:0000256" key="1">
    <source>
        <dbReference type="ARBA" id="ARBA00006281"/>
    </source>
</evidence>
<dbReference type="EMBL" id="CP048984">
    <property type="protein sequence ID" value="QID77939.1"/>
    <property type="molecule type" value="Genomic_DNA"/>
</dbReference>
<accession>A0A6C1DLX6</accession>
<dbReference type="GO" id="GO:0000244">
    <property type="term" value="P:spliceosomal tri-snRNP complex assembly"/>
    <property type="evidence" value="ECO:0007669"/>
    <property type="project" value="TreeGrafter"/>
</dbReference>
<gene>
    <name evidence="5" type="primary">AAR2_1</name>
    <name evidence="5" type="ORF">GRS66_000131</name>
</gene>
<name>A0A6C1DLX6_SACPS</name>
<evidence type="ECO:0000313" key="6">
    <source>
        <dbReference type="Proteomes" id="UP000501346"/>
    </source>
</evidence>
<feature type="region of interest" description="Disordered" evidence="2">
    <location>
        <begin position="331"/>
        <end position="355"/>
    </location>
</feature>
<keyword evidence="6" id="KW-1185">Reference proteome</keyword>
<evidence type="ECO:0000256" key="2">
    <source>
        <dbReference type="SAM" id="MobiDB-lite"/>
    </source>
</evidence>
<dbReference type="Gene3D" id="2.60.34.20">
    <property type="match status" value="1"/>
</dbReference>
<dbReference type="Gene3D" id="1.25.40.550">
    <property type="entry name" value="Aar2, C-terminal domain-like"/>
    <property type="match status" value="1"/>
</dbReference>
<dbReference type="InterPro" id="IPR007946">
    <property type="entry name" value="AAR2"/>
</dbReference>
<evidence type="ECO:0000259" key="4">
    <source>
        <dbReference type="Pfam" id="PF20981"/>
    </source>
</evidence>
<feature type="compositionally biased region" description="Acidic residues" evidence="2">
    <location>
        <begin position="331"/>
        <end position="341"/>
    </location>
</feature>